<dbReference type="SUPFAM" id="SSF52768">
    <property type="entry name" value="Arginase/deacetylase"/>
    <property type="match status" value="1"/>
</dbReference>
<dbReference type="AlphaFoldDB" id="A0A917S6J1"/>
<dbReference type="Gene3D" id="3.40.800.10">
    <property type="entry name" value="Ureohydrolase domain"/>
    <property type="match status" value="1"/>
</dbReference>
<dbReference type="GO" id="GO:0016813">
    <property type="term" value="F:hydrolase activity, acting on carbon-nitrogen (but not peptide) bonds, in linear amidines"/>
    <property type="evidence" value="ECO:0007669"/>
    <property type="project" value="UniProtKB-ARBA"/>
</dbReference>
<dbReference type="Proteomes" id="UP000654670">
    <property type="component" value="Unassembled WGS sequence"/>
</dbReference>
<dbReference type="InterPro" id="IPR023696">
    <property type="entry name" value="Ureohydrolase_dom_sf"/>
</dbReference>
<organism evidence="1 2">
    <name type="scientific">Sporolactobacillus putidus</name>
    <dbReference type="NCBI Taxonomy" id="492735"/>
    <lineage>
        <taxon>Bacteria</taxon>
        <taxon>Bacillati</taxon>
        <taxon>Bacillota</taxon>
        <taxon>Bacilli</taxon>
        <taxon>Bacillales</taxon>
        <taxon>Sporolactobacillaceae</taxon>
        <taxon>Sporolactobacillus</taxon>
    </lineage>
</organism>
<accession>A0A917S6J1</accession>
<reference evidence="1" key="2">
    <citation type="submission" date="2020-09" db="EMBL/GenBank/DDBJ databases">
        <authorList>
            <person name="Sun Q."/>
            <person name="Ohkuma M."/>
        </authorList>
    </citation>
    <scope>NUCLEOTIDE SEQUENCE</scope>
    <source>
        <strain evidence="1">JCM 15325</strain>
    </source>
</reference>
<dbReference type="EMBL" id="BMOK01000013">
    <property type="protein sequence ID" value="GGL61383.1"/>
    <property type="molecule type" value="Genomic_DNA"/>
</dbReference>
<evidence type="ECO:0000313" key="2">
    <source>
        <dbReference type="Proteomes" id="UP000654670"/>
    </source>
</evidence>
<reference evidence="1" key="1">
    <citation type="journal article" date="2014" name="Int. J. Syst. Evol. Microbiol.">
        <title>Complete genome sequence of Corynebacterium casei LMG S-19264T (=DSM 44701T), isolated from a smear-ripened cheese.</title>
        <authorList>
            <consortium name="US DOE Joint Genome Institute (JGI-PGF)"/>
            <person name="Walter F."/>
            <person name="Albersmeier A."/>
            <person name="Kalinowski J."/>
            <person name="Ruckert C."/>
        </authorList>
    </citation>
    <scope>NUCLEOTIDE SEQUENCE</scope>
    <source>
        <strain evidence="1">JCM 15325</strain>
    </source>
</reference>
<evidence type="ECO:0000313" key="1">
    <source>
        <dbReference type="EMBL" id="GGL61383.1"/>
    </source>
</evidence>
<name>A0A917S6J1_9BACL</name>
<sequence>MTLLHDGITFLNFDGSYEQQKKLTASVHHKWIDFSNLRGTSLYCSPRAFRIISSKLGLIPNKGLTFLGSGNYHYAALALMHEITRPFTLVLFDHHTDLNRGQIGSFLSCGSWVYHALTSVPLLKRVIMIGPNPLSARSFPPPIRRKVIIFPENGIPSEEQIDAVIPTETIQISIDKDILSPHFTKTNWDQGNLSMDELCQTVAVLLSKKEVEEIDVCGEWPTRPHEHFNQTAQQRLQLNERSNMKIAKMFLKTLNRKKVREYKL</sequence>
<comment type="caution">
    <text evidence="1">The sequence shown here is derived from an EMBL/GenBank/DDBJ whole genome shotgun (WGS) entry which is preliminary data.</text>
</comment>
<dbReference type="InterPro" id="IPR006035">
    <property type="entry name" value="Ureohydrolase"/>
</dbReference>
<dbReference type="RefSeq" id="WP_188804183.1">
    <property type="nucleotide sequence ID" value="NZ_BMOK01000013.1"/>
</dbReference>
<gene>
    <name evidence="1" type="ORF">GCM10007968_26730</name>
</gene>
<proteinExistence type="predicted"/>
<dbReference type="GO" id="GO:0046872">
    <property type="term" value="F:metal ion binding"/>
    <property type="evidence" value="ECO:0007669"/>
    <property type="project" value="InterPro"/>
</dbReference>
<dbReference type="Pfam" id="PF00491">
    <property type="entry name" value="Arginase"/>
    <property type="match status" value="1"/>
</dbReference>
<protein>
    <submittedName>
        <fullName evidence="1">Arginase</fullName>
    </submittedName>
</protein>
<keyword evidence="2" id="KW-1185">Reference proteome</keyword>